<evidence type="ECO:0000313" key="2">
    <source>
        <dbReference type="EMBL" id="DAE20628.1"/>
    </source>
</evidence>
<proteinExistence type="predicted"/>
<name>A0A8S5QPT9_9CAUD</name>
<evidence type="ECO:0000256" key="1">
    <source>
        <dbReference type="SAM" id="Phobius"/>
    </source>
</evidence>
<keyword evidence="1" id="KW-0812">Transmembrane</keyword>
<dbReference type="EMBL" id="BK015698">
    <property type="protein sequence ID" value="DAE20628.1"/>
    <property type="molecule type" value="Genomic_DNA"/>
</dbReference>
<protein>
    <submittedName>
        <fullName evidence="2">Uncharacterized protein</fullName>
    </submittedName>
</protein>
<keyword evidence="1" id="KW-1133">Transmembrane helix</keyword>
<keyword evidence="1" id="KW-0472">Membrane</keyword>
<feature type="transmembrane region" description="Helical" evidence="1">
    <location>
        <begin position="20"/>
        <end position="40"/>
    </location>
</feature>
<accession>A0A8S5QPT9</accession>
<reference evidence="2" key="1">
    <citation type="journal article" date="2021" name="Proc. Natl. Acad. Sci. U.S.A.">
        <title>A Catalog of Tens of Thousands of Viruses from Human Metagenomes Reveals Hidden Associations with Chronic Diseases.</title>
        <authorList>
            <person name="Tisza M.J."/>
            <person name="Buck C.B."/>
        </authorList>
    </citation>
    <scope>NUCLEOTIDE SEQUENCE</scope>
    <source>
        <strain evidence="2">CtJ3t72</strain>
    </source>
</reference>
<sequence>MSLKQLMAELKEDFALYGHLRMTLIALLVLCAFFLITEVVA</sequence>
<organism evidence="2">
    <name type="scientific">Siphoviridae sp. ctJ3t72</name>
    <dbReference type="NCBI Taxonomy" id="2826240"/>
    <lineage>
        <taxon>Viruses</taxon>
        <taxon>Duplodnaviria</taxon>
        <taxon>Heunggongvirae</taxon>
        <taxon>Uroviricota</taxon>
        <taxon>Caudoviricetes</taxon>
    </lineage>
</organism>